<accession>A0A0A9EI57</accession>
<evidence type="ECO:0000313" key="1">
    <source>
        <dbReference type="EMBL" id="JAD95722.1"/>
    </source>
</evidence>
<dbReference type="EMBL" id="GBRH01202173">
    <property type="protein sequence ID" value="JAD95722.1"/>
    <property type="molecule type" value="Transcribed_RNA"/>
</dbReference>
<protein>
    <submittedName>
        <fullName evidence="1">Uncharacterized protein</fullName>
    </submittedName>
</protein>
<dbReference type="AlphaFoldDB" id="A0A0A9EI57"/>
<proteinExistence type="predicted"/>
<name>A0A0A9EI57_ARUDO</name>
<reference evidence="1" key="2">
    <citation type="journal article" date="2015" name="Data Brief">
        <title>Shoot transcriptome of the giant reed, Arundo donax.</title>
        <authorList>
            <person name="Barrero R.A."/>
            <person name="Guerrero F.D."/>
            <person name="Moolhuijzen P."/>
            <person name="Goolsby J.A."/>
            <person name="Tidwell J."/>
            <person name="Bellgard S.E."/>
            <person name="Bellgard M.I."/>
        </authorList>
    </citation>
    <scope>NUCLEOTIDE SEQUENCE</scope>
    <source>
        <tissue evidence="1">Shoot tissue taken approximately 20 cm above the soil surface</tissue>
    </source>
</reference>
<reference evidence="1" key="1">
    <citation type="submission" date="2014-09" db="EMBL/GenBank/DDBJ databases">
        <authorList>
            <person name="Magalhaes I.L.F."/>
            <person name="Oliveira U."/>
            <person name="Santos F.R."/>
            <person name="Vidigal T.H.D.A."/>
            <person name="Brescovit A.D."/>
            <person name="Santos A.J."/>
        </authorList>
    </citation>
    <scope>NUCLEOTIDE SEQUENCE</scope>
    <source>
        <tissue evidence="1">Shoot tissue taken approximately 20 cm above the soil surface</tissue>
    </source>
</reference>
<sequence>MLAVNTSRTCSFRSRAINPGGIVIWM</sequence>
<organism evidence="1">
    <name type="scientific">Arundo donax</name>
    <name type="common">Giant reed</name>
    <name type="synonym">Donax arundinaceus</name>
    <dbReference type="NCBI Taxonomy" id="35708"/>
    <lineage>
        <taxon>Eukaryota</taxon>
        <taxon>Viridiplantae</taxon>
        <taxon>Streptophyta</taxon>
        <taxon>Embryophyta</taxon>
        <taxon>Tracheophyta</taxon>
        <taxon>Spermatophyta</taxon>
        <taxon>Magnoliopsida</taxon>
        <taxon>Liliopsida</taxon>
        <taxon>Poales</taxon>
        <taxon>Poaceae</taxon>
        <taxon>PACMAD clade</taxon>
        <taxon>Arundinoideae</taxon>
        <taxon>Arundineae</taxon>
        <taxon>Arundo</taxon>
    </lineage>
</organism>